<evidence type="ECO:0000313" key="4">
    <source>
        <dbReference type="Proteomes" id="UP000321685"/>
    </source>
</evidence>
<accession>A0A511DLR2</accession>
<evidence type="ECO:0000313" key="3">
    <source>
        <dbReference type="EMBL" id="GEL25751.1"/>
    </source>
</evidence>
<feature type="transmembrane region" description="Helical" evidence="1">
    <location>
        <begin position="34"/>
        <end position="55"/>
    </location>
</feature>
<reference evidence="3 4" key="1">
    <citation type="submission" date="2019-07" db="EMBL/GenBank/DDBJ databases">
        <title>Whole genome shotgun sequence of Pseudonocardia sulfidoxydans NBRC 16205.</title>
        <authorList>
            <person name="Hosoyama A."/>
            <person name="Uohara A."/>
            <person name="Ohji S."/>
            <person name="Ichikawa N."/>
        </authorList>
    </citation>
    <scope>NUCLEOTIDE SEQUENCE [LARGE SCALE GENOMIC DNA]</scope>
    <source>
        <strain evidence="3 4">NBRC 16205</strain>
    </source>
</reference>
<feature type="transmembrane region" description="Helical" evidence="1">
    <location>
        <begin position="93"/>
        <end position="113"/>
    </location>
</feature>
<gene>
    <name evidence="3" type="ORF">PSU4_47050</name>
</gene>
<dbReference type="OrthoDB" id="3685619at2"/>
<keyword evidence="1" id="KW-0472">Membrane</keyword>
<comment type="caution">
    <text evidence="3">The sequence shown here is derived from an EMBL/GenBank/DDBJ whole genome shotgun (WGS) entry which is preliminary data.</text>
</comment>
<evidence type="ECO:0000259" key="2">
    <source>
        <dbReference type="Pfam" id="PF20182"/>
    </source>
</evidence>
<keyword evidence="4" id="KW-1185">Reference proteome</keyword>
<keyword evidence="1" id="KW-0812">Transmembrane</keyword>
<feature type="domain" description="DUF6545" evidence="2">
    <location>
        <begin position="283"/>
        <end position="370"/>
    </location>
</feature>
<feature type="transmembrane region" description="Helical" evidence="1">
    <location>
        <begin position="209"/>
        <end position="230"/>
    </location>
</feature>
<proteinExistence type="predicted"/>
<dbReference type="RefSeq" id="WP_147112507.1">
    <property type="nucleotide sequence ID" value="NZ_BJVJ01000062.1"/>
</dbReference>
<dbReference type="AlphaFoldDB" id="A0A511DLR2"/>
<evidence type="ECO:0000256" key="1">
    <source>
        <dbReference type="SAM" id="Phobius"/>
    </source>
</evidence>
<dbReference type="InterPro" id="IPR046675">
    <property type="entry name" value="DUF6545"/>
</dbReference>
<feature type="transmembrane region" description="Helical" evidence="1">
    <location>
        <begin position="61"/>
        <end position="81"/>
    </location>
</feature>
<name>A0A511DLR2_9PSEU</name>
<dbReference type="Proteomes" id="UP000321685">
    <property type="component" value="Unassembled WGS sequence"/>
</dbReference>
<feature type="transmembrane region" description="Helical" evidence="1">
    <location>
        <begin position="173"/>
        <end position="197"/>
    </location>
</feature>
<sequence>MSTAVDTAVKVLAVLLWLAVLVGSRRGGARLRTVAWIGVLAAGMTLRIAALGATLDILTGRLGLSVLISNLLLITGSALLACTQLRVRCRPRLAGAGAGAGAVAVAGWVVGVWAGPASVVPQGFLPMLGRTGVLVSLLGFYLFFVAAAVVLAQASTTTLRDLAPGTLRRDLTAIVALAGAVLAWALTGAVLVVVALVRGGGLNPALFTVLEGGLALLVAAGLAVGAGPLLRGRGEDPALLHQQVRELHRWLFERTPTPTPTGLGTGTGTGTGGGGPADMFVAVVEIRDRMWLVQRWVRPADADRAVRMGRQLGLSSSGARAFAAAVCLEIGVAGMVADDPTENLSADLGALGGAATEEQEVIWLAQVHRARAQGHTVAAAADIFYRDDRTAPHSRATPTDTHA</sequence>
<dbReference type="EMBL" id="BJVJ01000062">
    <property type="protein sequence ID" value="GEL25751.1"/>
    <property type="molecule type" value="Genomic_DNA"/>
</dbReference>
<feature type="transmembrane region" description="Helical" evidence="1">
    <location>
        <begin position="133"/>
        <end position="152"/>
    </location>
</feature>
<protein>
    <recommendedName>
        <fullName evidence="2">DUF6545 domain-containing protein</fullName>
    </recommendedName>
</protein>
<dbReference type="Pfam" id="PF20182">
    <property type="entry name" value="DUF6545"/>
    <property type="match status" value="1"/>
</dbReference>
<keyword evidence="1" id="KW-1133">Transmembrane helix</keyword>
<organism evidence="3 4">
    <name type="scientific">Pseudonocardia sulfidoxydans NBRC 16205</name>
    <dbReference type="NCBI Taxonomy" id="1223511"/>
    <lineage>
        <taxon>Bacteria</taxon>
        <taxon>Bacillati</taxon>
        <taxon>Actinomycetota</taxon>
        <taxon>Actinomycetes</taxon>
        <taxon>Pseudonocardiales</taxon>
        <taxon>Pseudonocardiaceae</taxon>
        <taxon>Pseudonocardia</taxon>
    </lineage>
</organism>
<feature type="transmembrane region" description="Helical" evidence="1">
    <location>
        <begin position="6"/>
        <end position="22"/>
    </location>
</feature>